<evidence type="ECO:0000313" key="3">
    <source>
        <dbReference type="EMBL" id="AKO92150.1"/>
    </source>
</evidence>
<dbReference type="InterPro" id="IPR023210">
    <property type="entry name" value="NADP_OxRdtase_dom"/>
</dbReference>
<proteinExistence type="predicted"/>
<dbReference type="Proteomes" id="UP000036202">
    <property type="component" value="Chromosome"/>
</dbReference>
<dbReference type="PRINTS" id="PR00069">
    <property type="entry name" value="ALDKETRDTASE"/>
</dbReference>
<evidence type="ECO:0000256" key="1">
    <source>
        <dbReference type="ARBA" id="ARBA00023002"/>
    </source>
</evidence>
<dbReference type="InterPro" id="IPR050523">
    <property type="entry name" value="AKR_Detox_Biosynth"/>
</dbReference>
<dbReference type="RefSeq" id="WP_046217040.1">
    <property type="nucleotide sequence ID" value="NZ_CP011974.1"/>
</dbReference>
<dbReference type="InterPro" id="IPR036812">
    <property type="entry name" value="NAD(P)_OxRdtase_dom_sf"/>
</dbReference>
<dbReference type="InterPro" id="IPR020471">
    <property type="entry name" value="AKR"/>
</dbReference>
<gene>
    <name evidence="3" type="ORF">BEH_08595</name>
</gene>
<dbReference type="PATRIC" id="fig|135735.6.peg.1772"/>
<dbReference type="PANTHER" id="PTHR43364">
    <property type="entry name" value="NADH-SPECIFIC METHYLGLYOXAL REDUCTASE-RELATED"/>
    <property type="match status" value="1"/>
</dbReference>
<reference evidence="4" key="2">
    <citation type="submission" date="2015-06" db="EMBL/GenBank/DDBJ databases">
        <title>Genome Sequence of Bacillus endophyticus and Analysis of its Companion Mechanism in the Ketogulonigenium vulgare-Bacillus strain Consortium.</title>
        <authorList>
            <person name="Jia N."/>
            <person name="Du J."/>
            <person name="Ding M.-Z."/>
            <person name="Gao F."/>
            <person name="Yuan Y.-J."/>
        </authorList>
    </citation>
    <scope>NUCLEOTIDE SEQUENCE [LARGE SCALE GENOMIC DNA]</scope>
    <source>
        <strain evidence="4">Hbe603</strain>
    </source>
</reference>
<dbReference type="KEGG" id="beo:BEH_08595"/>
<reference evidence="3 4" key="1">
    <citation type="journal article" date="2015" name="PLoS ONE">
        <title>Genome Sequence of Bacillus endophyticus and Analysis of Its Companion Mechanism in the Ketogulonigenium vulgare-Bacillus Strain Consortium.</title>
        <authorList>
            <person name="Jia N."/>
            <person name="Du J."/>
            <person name="Ding M.Z."/>
            <person name="Gao F."/>
            <person name="Yuan Y.J."/>
        </authorList>
    </citation>
    <scope>NUCLEOTIDE SEQUENCE [LARGE SCALE GENOMIC DNA]</scope>
    <source>
        <strain evidence="3 4">Hbe603</strain>
    </source>
</reference>
<dbReference type="Gene3D" id="3.20.20.100">
    <property type="entry name" value="NADP-dependent oxidoreductase domain"/>
    <property type="match status" value="1"/>
</dbReference>
<dbReference type="OrthoDB" id="9773828at2"/>
<keyword evidence="1" id="KW-0560">Oxidoreductase</keyword>
<organism evidence="3 4">
    <name type="scientific">Priestia filamentosa</name>
    <dbReference type="NCBI Taxonomy" id="1402861"/>
    <lineage>
        <taxon>Bacteria</taxon>
        <taxon>Bacillati</taxon>
        <taxon>Bacillota</taxon>
        <taxon>Bacilli</taxon>
        <taxon>Bacillales</taxon>
        <taxon>Bacillaceae</taxon>
        <taxon>Priestia</taxon>
    </lineage>
</organism>
<dbReference type="AlphaFoldDB" id="A0A0H4KEV3"/>
<dbReference type="SUPFAM" id="SSF51430">
    <property type="entry name" value="NAD(P)-linked oxidoreductase"/>
    <property type="match status" value="1"/>
</dbReference>
<dbReference type="EMBL" id="CP011974">
    <property type="protein sequence ID" value="AKO92150.1"/>
    <property type="molecule type" value="Genomic_DNA"/>
</dbReference>
<dbReference type="PANTHER" id="PTHR43364:SF4">
    <property type="entry name" value="NAD(P)-LINKED OXIDOREDUCTASE SUPERFAMILY PROTEIN"/>
    <property type="match status" value="1"/>
</dbReference>
<accession>A0A0H4KEV3</accession>
<dbReference type="GO" id="GO:0016491">
    <property type="term" value="F:oxidoreductase activity"/>
    <property type="evidence" value="ECO:0007669"/>
    <property type="project" value="UniProtKB-KW"/>
</dbReference>
<keyword evidence="4" id="KW-1185">Reference proteome</keyword>
<dbReference type="Pfam" id="PF00248">
    <property type="entry name" value="Aldo_ket_red"/>
    <property type="match status" value="1"/>
</dbReference>
<dbReference type="CDD" id="cd19082">
    <property type="entry name" value="AKR_AKR10A1_2"/>
    <property type="match status" value="1"/>
</dbReference>
<evidence type="ECO:0000313" key="4">
    <source>
        <dbReference type="Proteomes" id="UP000036202"/>
    </source>
</evidence>
<name>A0A0H4KEV3_9BACI</name>
<feature type="domain" description="NADP-dependent oxidoreductase" evidence="2">
    <location>
        <begin position="16"/>
        <end position="315"/>
    </location>
</feature>
<sequence length="330" mass="37814">MRYIEIGGMDRGCSQLILGTSSFSPDCRALSFKMLDAFVGQGGNTIDTAYLYGQGYAELTLGMWLEERQNRKDIIIISKGGHHFVNENGLHDGRKKRVNPKDITHDLMISLERLKTDYIDLYLLHRDDPSVPVEILMDMLQDFKNRGYIKAFGVSNWSTERIEEANKYADEKGYNRLLVNSPSFSLARVNEPRWPGTVYVDETDLKWHKKRNFPLFSWASQASGFFTGRFSPEDKSNKDIVRVYYNDTNWERLRRANELAKQKGPKYNANHIALAFVLNQSFPSCAVIGSQNIEELNSSIQALDIQLTSEEIQWINGEDSNMVANSYKLI</sequence>
<evidence type="ECO:0000259" key="2">
    <source>
        <dbReference type="Pfam" id="PF00248"/>
    </source>
</evidence>
<protein>
    <submittedName>
        <fullName evidence="3">Aldo/keto reductase</fullName>
    </submittedName>
</protein>
<dbReference type="GO" id="GO:0005829">
    <property type="term" value="C:cytosol"/>
    <property type="evidence" value="ECO:0007669"/>
    <property type="project" value="TreeGrafter"/>
</dbReference>